<keyword evidence="4" id="KW-1185">Reference proteome</keyword>
<feature type="domain" description="Carbohydrate kinase FGGY N-terminal" evidence="1">
    <location>
        <begin position="4"/>
        <end position="183"/>
    </location>
</feature>
<dbReference type="GO" id="GO:0019321">
    <property type="term" value="P:pentose metabolic process"/>
    <property type="evidence" value="ECO:0007669"/>
    <property type="project" value="TreeGrafter"/>
</dbReference>
<keyword evidence="3" id="KW-0808">Transferase</keyword>
<accession>K0KL93</accession>
<name>K0KL93_WICCF</name>
<feature type="domain" description="Carbohydrate kinase FGGY C-terminal" evidence="2">
    <location>
        <begin position="287"/>
        <end position="487"/>
    </location>
</feature>
<dbReference type="SUPFAM" id="SSF53067">
    <property type="entry name" value="Actin-like ATPase domain"/>
    <property type="match status" value="2"/>
</dbReference>
<dbReference type="PANTHER" id="PTHR43435">
    <property type="entry name" value="RIBULOKINASE"/>
    <property type="match status" value="1"/>
</dbReference>
<reference evidence="3 4" key="1">
    <citation type="journal article" date="2012" name="Eukaryot. Cell">
        <title>Draft genome sequence of Wickerhamomyces ciferrii NRRL Y-1031 F-60-10.</title>
        <authorList>
            <person name="Schneider J."/>
            <person name="Andrea H."/>
            <person name="Blom J."/>
            <person name="Jaenicke S."/>
            <person name="Ruckert C."/>
            <person name="Schorsch C."/>
            <person name="Szczepanowski R."/>
            <person name="Farwick M."/>
            <person name="Goesmann A."/>
            <person name="Puhler A."/>
            <person name="Schaffer S."/>
            <person name="Tauch A."/>
            <person name="Kohler T."/>
            <person name="Brinkrolf K."/>
        </authorList>
    </citation>
    <scope>NUCLEOTIDE SEQUENCE [LARGE SCALE GENOMIC DNA]</scope>
    <source>
        <strain evidence="4">ATCC 14091 / BCRC 22168 / CBS 111 / JCM 3599 / NBRC 0793 / NRRL Y-1031 F-60-10</strain>
    </source>
</reference>
<dbReference type="GO" id="GO:0019150">
    <property type="term" value="F:D-ribulokinase activity"/>
    <property type="evidence" value="ECO:0007669"/>
    <property type="project" value="TreeGrafter"/>
</dbReference>
<dbReference type="Pfam" id="PF00370">
    <property type="entry name" value="FGGY_N"/>
    <property type="match status" value="1"/>
</dbReference>
<evidence type="ECO:0000259" key="1">
    <source>
        <dbReference type="Pfam" id="PF00370"/>
    </source>
</evidence>
<dbReference type="InParanoid" id="K0KL93"/>
<organism evidence="3 4">
    <name type="scientific">Wickerhamomyces ciferrii (strain ATCC 14091 / BCRC 22168 / CBS 111 / JCM 3599 / NBRC 0793 / NRRL Y-1031 F-60-10)</name>
    <name type="common">Yeast</name>
    <name type="synonym">Pichia ciferrii</name>
    <dbReference type="NCBI Taxonomy" id="1206466"/>
    <lineage>
        <taxon>Eukaryota</taxon>
        <taxon>Fungi</taxon>
        <taxon>Dikarya</taxon>
        <taxon>Ascomycota</taxon>
        <taxon>Saccharomycotina</taxon>
        <taxon>Saccharomycetes</taxon>
        <taxon>Phaffomycetales</taxon>
        <taxon>Wickerhamomycetaceae</taxon>
        <taxon>Wickerhamomyces</taxon>
    </lineage>
</organism>
<evidence type="ECO:0000313" key="3">
    <source>
        <dbReference type="EMBL" id="CCH42169.1"/>
    </source>
</evidence>
<dbReference type="eggNOG" id="KOG2517">
    <property type="taxonomic scope" value="Eukaryota"/>
</dbReference>
<dbReference type="HOGENOM" id="CLU_009281_10_1_1"/>
<dbReference type="FunCoup" id="K0KL93">
    <property type="interactions" value="27"/>
</dbReference>
<dbReference type="InterPro" id="IPR018485">
    <property type="entry name" value="FGGY_C"/>
</dbReference>
<protein>
    <submittedName>
        <fullName evidence="3">Glycerol kinase</fullName>
        <ecNumber evidence="3">2.7.1.30</ecNumber>
    </submittedName>
</protein>
<dbReference type="GO" id="GO:0005737">
    <property type="term" value="C:cytoplasm"/>
    <property type="evidence" value="ECO:0007669"/>
    <property type="project" value="TreeGrafter"/>
</dbReference>
<evidence type="ECO:0000259" key="2">
    <source>
        <dbReference type="Pfam" id="PF02782"/>
    </source>
</evidence>
<dbReference type="InterPro" id="IPR043129">
    <property type="entry name" value="ATPase_NBD"/>
</dbReference>
<dbReference type="STRING" id="1206466.K0KL93"/>
<dbReference type="EC" id="2.7.1.30" evidence="3"/>
<gene>
    <name evidence="3" type="ORF">BN7_1713</name>
</gene>
<dbReference type="Gene3D" id="3.30.420.40">
    <property type="match status" value="1"/>
</dbReference>
<dbReference type="Gene3D" id="1.20.58.2240">
    <property type="match status" value="1"/>
</dbReference>
<dbReference type="InterPro" id="IPR018484">
    <property type="entry name" value="FGGY_N"/>
</dbReference>
<proteinExistence type="predicted"/>
<dbReference type="EMBL" id="CAIF01000039">
    <property type="protein sequence ID" value="CCH42169.1"/>
    <property type="molecule type" value="Genomic_DNA"/>
</dbReference>
<dbReference type="GO" id="GO:0004370">
    <property type="term" value="F:glycerol kinase activity"/>
    <property type="evidence" value="ECO:0007669"/>
    <property type="project" value="UniProtKB-EC"/>
</dbReference>
<comment type="caution">
    <text evidence="3">The sequence shown here is derived from an EMBL/GenBank/DDBJ whole genome shotgun (WGS) entry which is preliminary data.</text>
</comment>
<dbReference type="PANTHER" id="PTHR43435:SF1">
    <property type="entry name" value="PROTEIN MPA43"/>
    <property type="match status" value="1"/>
</dbReference>
<dbReference type="AlphaFoldDB" id="K0KL93"/>
<evidence type="ECO:0000313" key="4">
    <source>
        <dbReference type="Proteomes" id="UP000009328"/>
    </source>
</evidence>
<keyword evidence="3" id="KW-0418">Kinase</keyword>
<dbReference type="Proteomes" id="UP000009328">
    <property type="component" value="Unassembled WGS sequence"/>
</dbReference>
<dbReference type="Pfam" id="PF02782">
    <property type="entry name" value="FGGY_C"/>
    <property type="match status" value="1"/>
</dbReference>
<sequence>MKYYHVGVDVGSSSIRVAFTDSNGVIVAVDSENLDYTQSLENPKFVTQSSEQILQGYDRCINRINDQLKDEEFKLVSIGVAATCSMVVMERTIDGLVPYPVDYGFKDSKQNIVFWMDSRAEKETKDINDSLKGDKLLNYHGGAFIEEMGLPKIKWLIDNIPNQDLEDIVFFELYDFITFKLSKASNISTGTQDLKTSDTGYHIAMDGSIKGWDLDLLKRLDLDILSNGNFKAIGRLESSYTKTYLPIPDAGSLVYITEENLAIGHGVIDCYAGWIASCGKKIQNTLTMIAGTSTCFLVAHNNPSPSPGIWGPYNTLISELQVSEGGQSTTGKLIEHLFETHPAFKQIESDPFTLLEDRLTILEAVTGESAHFKNKDNFLYGDLSGNRTPYADGSMRGVFIGESTDISLNDLTLKYLCILEFLAFQTKQVLESLKGHDIGKVIISGSQAKNLRFVKLLAMVTGLPVEVSKTQPGYSGVKGAAYLGIAAFQRKSLLEIISNLNEDGVVYEPEVSDPKLVKLLEVKYRVMKDMAERQRDYRNWVSKALE</sequence>